<dbReference type="Ensembl" id="ENSCAFT00040007492.1">
    <property type="protein sequence ID" value="ENSCAFP00040006525.1"/>
    <property type="gene ID" value="ENSCAFG00040003880.1"/>
</dbReference>
<dbReference type="SMART" id="SM00093">
    <property type="entry name" value="SERPIN"/>
    <property type="match status" value="1"/>
</dbReference>
<dbReference type="InterPro" id="IPR036186">
    <property type="entry name" value="Serpin_sf"/>
</dbReference>
<reference evidence="9" key="2">
    <citation type="submission" date="2025-08" db="UniProtKB">
        <authorList>
            <consortium name="Ensembl"/>
        </authorList>
    </citation>
    <scope>IDENTIFICATION</scope>
</reference>
<comment type="similarity">
    <text evidence="1 6">Belongs to the serpin family.</text>
</comment>
<dbReference type="GO" id="GO:0005615">
    <property type="term" value="C:extracellular space"/>
    <property type="evidence" value="ECO:0007669"/>
    <property type="project" value="InterPro"/>
</dbReference>
<dbReference type="InterPro" id="IPR042178">
    <property type="entry name" value="Serpin_sf_1"/>
</dbReference>
<feature type="domain" description="Serpin" evidence="8">
    <location>
        <begin position="50"/>
        <end position="398"/>
    </location>
</feature>
<dbReference type="GO" id="GO:0004867">
    <property type="term" value="F:serine-type endopeptidase inhibitor activity"/>
    <property type="evidence" value="ECO:0007669"/>
    <property type="project" value="UniProtKB-KW"/>
</dbReference>
<feature type="chain" id="PRO_5034184672" description="Serpin domain-containing protein" evidence="7">
    <location>
        <begin position="22"/>
        <end position="401"/>
    </location>
</feature>
<dbReference type="InterPro" id="IPR000215">
    <property type="entry name" value="Serpin_fam"/>
</dbReference>
<evidence type="ECO:0000313" key="10">
    <source>
        <dbReference type="Proteomes" id="UP000694542"/>
    </source>
</evidence>
<dbReference type="AlphaFoldDB" id="A0A8C0Q3N7"/>
<reference evidence="9" key="1">
    <citation type="submission" date="2018-10" db="EMBL/GenBank/DDBJ databases">
        <title>De novo assembly of a Great Dane genome.</title>
        <authorList>
            <person name="Kidd J.M."/>
            <person name="Pendleton A.L."/>
            <person name="Shen F."/>
            <person name="Emery S."/>
        </authorList>
    </citation>
    <scope>NUCLEOTIDE SEQUENCE [LARGE SCALE GENOMIC DNA]</scope>
    <source>
        <strain evidence="9">Great Dane</strain>
    </source>
</reference>
<protein>
    <recommendedName>
        <fullName evidence="8">Serpin domain-containing protein</fullName>
    </recommendedName>
</protein>
<evidence type="ECO:0000313" key="9">
    <source>
        <dbReference type="Ensembl" id="ENSCAFP00040006525.1"/>
    </source>
</evidence>
<dbReference type="InterPro" id="IPR042185">
    <property type="entry name" value="Serpin_sf_2"/>
</dbReference>
<evidence type="ECO:0000256" key="1">
    <source>
        <dbReference type="ARBA" id="ARBA00009500"/>
    </source>
</evidence>
<evidence type="ECO:0000256" key="3">
    <source>
        <dbReference type="ARBA" id="ARBA00022729"/>
    </source>
</evidence>
<dbReference type="Gene3D" id="3.30.497.10">
    <property type="entry name" value="Antithrombin, subunit I, domain 2"/>
    <property type="match status" value="1"/>
</dbReference>
<evidence type="ECO:0000256" key="7">
    <source>
        <dbReference type="SAM" id="SignalP"/>
    </source>
</evidence>
<sequence>MPSSIPWVLLLLAGLCYQVPGSLLAPRQDHSLHQHGRFPNIATKLDNFAFSLYRRLAPKSNNNIFFSPVSIATAFTKLSLGTKGNTGTQILQGLDFNFKETAKANTHNFQLTSTSVLFMDKNLKQVHEFLEDVTKLYHFSVNFRDTEEATKQINQYIEKGTQGKIVDLVMQLSLRDKRLTWALLLARLCTSPTFNFPGKWEDNFKFEHIVEGNFYVSENTKIKVLMMSRLGMFDLHWGKELSSWLLRQSCQGRVSAFLILPNLRKRQQLESKLAKEVLAKFLEKRQARSASLRLPKLSISGTYDLKSVLSKMGITKVFSAEADLSETLRKGPSVSSLQAMHKAMLSIDENVTEYSGVIPSEENTWSKHLSILFNWPFLVIIKDENTNIPLFMGKMVNPMQK</sequence>
<keyword evidence="2" id="KW-0646">Protease inhibitor</keyword>
<dbReference type="PANTHER" id="PTHR11461:SF165">
    <property type="entry name" value="ALPHA-1-ANTITRYPSIN"/>
    <property type="match status" value="1"/>
</dbReference>
<keyword evidence="3 7" id="KW-0732">Signal</keyword>
<evidence type="ECO:0000256" key="2">
    <source>
        <dbReference type="ARBA" id="ARBA00022690"/>
    </source>
</evidence>
<dbReference type="InterPro" id="IPR023796">
    <property type="entry name" value="Serpin_dom"/>
</dbReference>
<organism evidence="9 10">
    <name type="scientific">Canis lupus familiaris</name>
    <name type="common">Dog</name>
    <name type="synonym">Canis familiaris</name>
    <dbReference type="NCBI Taxonomy" id="9615"/>
    <lineage>
        <taxon>Eukaryota</taxon>
        <taxon>Metazoa</taxon>
        <taxon>Chordata</taxon>
        <taxon>Craniata</taxon>
        <taxon>Vertebrata</taxon>
        <taxon>Euteleostomi</taxon>
        <taxon>Mammalia</taxon>
        <taxon>Eutheria</taxon>
        <taxon>Laurasiatheria</taxon>
        <taxon>Carnivora</taxon>
        <taxon>Caniformia</taxon>
        <taxon>Canidae</taxon>
        <taxon>Canis</taxon>
    </lineage>
</organism>
<evidence type="ECO:0000256" key="4">
    <source>
        <dbReference type="ARBA" id="ARBA00022900"/>
    </source>
</evidence>
<proteinExistence type="inferred from homology"/>
<dbReference type="SUPFAM" id="SSF56574">
    <property type="entry name" value="Serpins"/>
    <property type="match status" value="1"/>
</dbReference>
<dbReference type="PANTHER" id="PTHR11461">
    <property type="entry name" value="SERINE PROTEASE INHIBITOR, SERPIN"/>
    <property type="match status" value="1"/>
</dbReference>
<evidence type="ECO:0000256" key="6">
    <source>
        <dbReference type="RuleBase" id="RU000411"/>
    </source>
</evidence>
<dbReference type="Pfam" id="PF00079">
    <property type="entry name" value="Serpin"/>
    <property type="match status" value="1"/>
</dbReference>
<name>A0A8C0Q3N7_CANLF</name>
<dbReference type="Proteomes" id="UP000694542">
    <property type="component" value="Chromosome 8"/>
</dbReference>
<evidence type="ECO:0000256" key="5">
    <source>
        <dbReference type="ARBA" id="ARBA00023180"/>
    </source>
</evidence>
<keyword evidence="5" id="KW-0325">Glycoprotein</keyword>
<accession>A0A8C0Q3N7</accession>
<dbReference type="Gene3D" id="2.30.39.10">
    <property type="entry name" value="Alpha-1-antitrypsin, domain 1"/>
    <property type="match status" value="1"/>
</dbReference>
<feature type="signal peptide" evidence="7">
    <location>
        <begin position="1"/>
        <end position="21"/>
    </location>
</feature>
<evidence type="ECO:0000259" key="8">
    <source>
        <dbReference type="SMART" id="SM00093"/>
    </source>
</evidence>
<keyword evidence="4" id="KW-0722">Serine protease inhibitor</keyword>